<dbReference type="InterPro" id="IPR009057">
    <property type="entry name" value="Homeodomain-like_sf"/>
</dbReference>
<dbReference type="GO" id="GO:0003700">
    <property type="term" value="F:DNA-binding transcription factor activity"/>
    <property type="evidence" value="ECO:0007669"/>
    <property type="project" value="InterPro"/>
</dbReference>
<evidence type="ECO:0000313" key="4">
    <source>
        <dbReference type="EMBL" id="TSE03808.1"/>
    </source>
</evidence>
<dbReference type="EMBL" id="VLNR01000098">
    <property type="protein sequence ID" value="TSE03808.1"/>
    <property type="molecule type" value="Genomic_DNA"/>
</dbReference>
<evidence type="ECO:0000259" key="3">
    <source>
        <dbReference type="PROSITE" id="PS01124"/>
    </source>
</evidence>
<dbReference type="RefSeq" id="WP_143918856.1">
    <property type="nucleotide sequence ID" value="NZ_CANMXV010000089.1"/>
</dbReference>
<organism evidence="4 5">
    <name type="scientific">Aquimarina algiphila</name>
    <dbReference type="NCBI Taxonomy" id="2047982"/>
    <lineage>
        <taxon>Bacteria</taxon>
        <taxon>Pseudomonadati</taxon>
        <taxon>Bacteroidota</taxon>
        <taxon>Flavobacteriia</taxon>
        <taxon>Flavobacteriales</taxon>
        <taxon>Flavobacteriaceae</taxon>
        <taxon>Aquimarina</taxon>
    </lineage>
</organism>
<evidence type="ECO:0000313" key="5">
    <source>
        <dbReference type="Proteomes" id="UP000318833"/>
    </source>
</evidence>
<reference evidence="4 5" key="1">
    <citation type="submission" date="2019-07" db="EMBL/GenBank/DDBJ databases">
        <title>The draft genome sequence of Aquimarina algiphila M91.</title>
        <authorList>
            <person name="Meng X."/>
        </authorList>
    </citation>
    <scope>NUCLEOTIDE SEQUENCE [LARGE SCALE GENOMIC DNA]</scope>
    <source>
        <strain evidence="4 5">M91</strain>
    </source>
</reference>
<dbReference type="Proteomes" id="UP000318833">
    <property type="component" value="Unassembled WGS sequence"/>
</dbReference>
<comment type="caution">
    <text evidence="4">The sequence shown here is derived from an EMBL/GenBank/DDBJ whole genome shotgun (WGS) entry which is preliminary data.</text>
</comment>
<keyword evidence="5" id="KW-1185">Reference proteome</keyword>
<keyword evidence="2" id="KW-0804">Transcription</keyword>
<name>A0A554VBC7_9FLAO</name>
<dbReference type="AlphaFoldDB" id="A0A554VBC7"/>
<dbReference type="PROSITE" id="PS01124">
    <property type="entry name" value="HTH_ARAC_FAMILY_2"/>
    <property type="match status" value="1"/>
</dbReference>
<evidence type="ECO:0000256" key="1">
    <source>
        <dbReference type="ARBA" id="ARBA00023015"/>
    </source>
</evidence>
<keyword evidence="1" id="KW-0805">Transcription regulation</keyword>
<proteinExistence type="predicted"/>
<dbReference type="OrthoDB" id="5295174at2"/>
<dbReference type="SUPFAM" id="SSF46689">
    <property type="entry name" value="Homeodomain-like"/>
    <property type="match status" value="1"/>
</dbReference>
<evidence type="ECO:0000256" key="2">
    <source>
        <dbReference type="ARBA" id="ARBA00023163"/>
    </source>
</evidence>
<sequence>MIGKLKEDRIFRKYTVKAIAQDIGFNNAEAFAKAFYKKTGIYPWYFIKELEKR</sequence>
<dbReference type="Gene3D" id="1.10.10.60">
    <property type="entry name" value="Homeodomain-like"/>
    <property type="match status" value="1"/>
</dbReference>
<dbReference type="GO" id="GO:0043565">
    <property type="term" value="F:sequence-specific DNA binding"/>
    <property type="evidence" value="ECO:0007669"/>
    <property type="project" value="InterPro"/>
</dbReference>
<dbReference type="InterPro" id="IPR018060">
    <property type="entry name" value="HTH_AraC"/>
</dbReference>
<feature type="domain" description="HTH araC/xylS-type" evidence="3">
    <location>
        <begin position="1"/>
        <end position="49"/>
    </location>
</feature>
<gene>
    <name evidence="4" type="ORF">FOF46_28470</name>
</gene>
<accession>A0A554VBC7</accession>
<protein>
    <submittedName>
        <fullName evidence="4">AraC family transcriptional regulator</fullName>
    </submittedName>
</protein>